<dbReference type="Proteomes" id="UP001148838">
    <property type="component" value="Unassembled WGS sequence"/>
</dbReference>
<proteinExistence type="predicted"/>
<dbReference type="EMBL" id="JAJSOF020000025">
    <property type="protein sequence ID" value="KAJ4434618.1"/>
    <property type="molecule type" value="Genomic_DNA"/>
</dbReference>
<accession>A0ABQ8SKV5</accession>
<evidence type="ECO:0000313" key="1">
    <source>
        <dbReference type="EMBL" id="KAJ4434618.1"/>
    </source>
</evidence>
<gene>
    <name evidence="1" type="ORF">ANN_23180</name>
</gene>
<organism evidence="1 2">
    <name type="scientific">Periplaneta americana</name>
    <name type="common">American cockroach</name>
    <name type="synonym">Blatta americana</name>
    <dbReference type="NCBI Taxonomy" id="6978"/>
    <lineage>
        <taxon>Eukaryota</taxon>
        <taxon>Metazoa</taxon>
        <taxon>Ecdysozoa</taxon>
        <taxon>Arthropoda</taxon>
        <taxon>Hexapoda</taxon>
        <taxon>Insecta</taxon>
        <taxon>Pterygota</taxon>
        <taxon>Neoptera</taxon>
        <taxon>Polyneoptera</taxon>
        <taxon>Dictyoptera</taxon>
        <taxon>Blattodea</taxon>
        <taxon>Blattoidea</taxon>
        <taxon>Blattidae</taxon>
        <taxon>Blattinae</taxon>
        <taxon>Periplaneta</taxon>
    </lineage>
</organism>
<evidence type="ECO:0000313" key="2">
    <source>
        <dbReference type="Proteomes" id="UP001148838"/>
    </source>
</evidence>
<sequence>MADLCEGGSEPPGSLKAINCPMIVLNLISDTNKVSLMRQLSQKIIGDDHCNQDEDYTRTSDCFDDIFALTTLLTKAARCWIEANFQKRECVKFIPSPKDEHRCSANAKSPLYRYKTFSLPSFCRYFVFCSIRFLFSIVQRSARIFRQQTG</sequence>
<comment type="caution">
    <text evidence="1">The sequence shown here is derived from an EMBL/GenBank/DDBJ whole genome shotgun (WGS) entry which is preliminary data.</text>
</comment>
<reference evidence="1 2" key="1">
    <citation type="journal article" date="2022" name="Allergy">
        <title>Genome assembly and annotation of Periplaneta americana reveal a comprehensive cockroach allergen profile.</title>
        <authorList>
            <person name="Wang L."/>
            <person name="Xiong Q."/>
            <person name="Saelim N."/>
            <person name="Wang L."/>
            <person name="Nong W."/>
            <person name="Wan A.T."/>
            <person name="Shi M."/>
            <person name="Liu X."/>
            <person name="Cao Q."/>
            <person name="Hui J.H.L."/>
            <person name="Sookrung N."/>
            <person name="Leung T.F."/>
            <person name="Tungtrongchitr A."/>
            <person name="Tsui S.K.W."/>
        </authorList>
    </citation>
    <scope>NUCLEOTIDE SEQUENCE [LARGE SCALE GENOMIC DNA]</scope>
    <source>
        <strain evidence="1">PWHHKU_190912</strain>
    </source>
</reference>
<name>A0ABQ8SKV5_PERAM</name>
<protein>
    <submittedName>
        <fullName evidence="1">Uncharacterized protein</fullName>
    </submittedName>
</protein>
<keyword evidence="2" id="KW-1185">Reference proteome</keyword>